<sequence length="351" mass="38152">MRGFAPWFKKAADMASSIVRPSSTRTGERRTIADSISLRMTVTVGAITIIGGLLFIAGVLLGSRHEFSERGIDPDRMAVDAQFGDGMMVIDTEKAIFFTVLFVLGVIVAVAAAGWYYSRKEVAPLERALRLQRNFVADASHELKTPLAVISTRIDLIDFRLAHGQNIDEPLRDLRDDVDRMNAIVTDLLTAARGATHTEPVRIADAVSRSVDAVAPLAERQGVTIVRHDDASDSRLVVDGNLTGISRCLVAVLDNAIAHSPRGQQVSVRIGFGHHDDVAIRVIDHGPGIGEDPERLFQRFARSDDGTTHQGYGLGLALARDVASRYHGSIIVEESSPNGTTMLVRFPLAEQ</sequence>
<keyword evidence="10 11" id="KW-0472">Membrane</keyword>
<keyword evidence="9" id="KW-0902">Two-component regulatory system</keyword>
<comment type="subcellular location">
    <subcellularLocation>
        <location evidence="2">Cell membrane</location>
    </subcellularLocation>
</comment>
<evidence type="ECO:0000256" key="6">
    <source>
        <dbReference type="ARBA" id="ARBA00022692"/>
    </source>
</evidence>
<keyword evidence="4" id="KW-0597">Phosphoprotein</keyword>
<feature type="domain" description="Histidine kinase" evidence="12">
    <location>
        <begin position="138"/>
        <end position="350"/>
    </location>
</feature>
<dbReference type="PRINTS" id="PR00344">
    <property type="entry name" value="BCTRLSENSOR"/>
</dbReference>
<dbReference type="InterPro" id="IPR050428">
    <property type="entry name" value="TCS_sensor_his_kinase"/>
</dbReference>
<dbReference type="PANTHER" id="PTHR45436">
    <property type="entry name" value="SENSOR HISTIDINE KINASE YKOH"/>
    <property type="match status" value="1"/>
</dbReference>
<dbReference type="Pfam" id="PF02518">
    <property type="entry name" value="HATPase_c"/>
    <property type="match status" value="1"/>
</dbReference>
<dbReference type="Gene3D" id="3.30.565.10">
    <property type="entry name" value="Histidine kinase-like ATPase, C-terminal domain"/>
    <property type="match status" value="1"/>
</dbReference>
<dbReference type="PANTHER" id="PTHR45436:SF5">
    <property type="entry name" value="SENSOR HISTIDINE KINASE TRCS"/>
    <property type="match status" value="1"/>
</dbReference>
<keyword evidence="6 11" id="KW-0812">Transmembrane</keyword>
<gene>
    <name evidence="13" type="ORF">BEUL_1625</name>
</gene>
<dbReference type="EC" id="2.7.13.3" evidence="3"/>
<evidence type="ECO:0000313" key="14">
    <source>
        <dbReference type="Proteomes" id="UP000216057"/>
    </source>
</evidence>
<dbReference type="InterPro" id="IPR003594">
    <property type="entry name" value="HATPase_dom"/>
</dbReference>
<evidence type="ECO:0000256" key="4">
    <source>
        <dbReference type="ARBA" id="ARBA00022553"/>
    </source>
</evidence>
<evidence type="ECO:0000256" key="7">
    <source>
        <dbReference type="ARBA" id="ARBA00022777"/>
    </source>
</evidence>
<accession>A0A261G7Z9</accession>
<evidence type="ECO:0000256" key="11">
    <source>
        <dbReference type="SAM" id="Phobius"/>
    </source>
</evidence>
<feature type="transmembrane region" description="Helical" evidence="11">
    <location>
        <begin position="38"/>
        <end position="61"/>
    </location>
</feature>
<evidence type="ECO:0000256" key="5">
    <source>
        <dbReference type="ARBA" id="ARBA00022679"/>
    </source>
</evidence>
<dbReference type="GO" id="GO:0000155">
    <property type="term" value="F:phosphorelay sensor kinase activity"/>
    <property type="evidence" value="ECO:0007669"/>
    <property type="project" value="InterPro"/>
</dbReference>
<evidence type="ECO:0000256" key="9">
    <source>
        <dbReference type="ARBA" id="ARBA00023012"/>
    </source>
</evidence>
<dbReference type="InterPro" id="IPR005467">
    <property type="entry name" value="His_kinase_dom"/>
</dbReference>
<keyword evidence="7 13" id="KW-0418">Kinase</keyword>
<evidence type="ECO:0000256" key="8">
    <source>
        <dbReference type="ARBA" id="ARBA00022989"/>
    </source>
</evidence>
<name>A0A261G7Z9_9BIFI</name>
<dbReference type="Gene3D" id="1.10.287.130">
    <property type="match status" value="1"/>
</dbReference>
<dbReference type="CDD" id="cd00082">
    <property type="entry name" value="HisKA"/>
    <property type="match status" value="1"/>
</dbReference>
<dbReference type="SUPFAM" id="SSF47384">
    <property type="entry name" value="Homodimeric domain of signal transducing histidine kinase"/>
    <property type="match status" value="1"/>
</dbReference>
<dbReference type="InterPro" id="IPR004358">
    <property type="entry name" value="Sig_transdc_His_kin-like_C"/>
</dbReference>
<evidence type="ECO:0000259" key="12">
    <source>
        <dbReference type="PROSITE" id="PS50109"/>
    </source>
</evidence>
<evidence type="ECO:0000256" key="1">
    <source>
        <dbReference type="ARBA" id="ARBA00000085"/>
    </source>
</evidence>
<dbReference type="Pfam" id="PF00512">
    <property type="entry name" value="HisKA"/>
    <property type="match status" value="1"/>
</dbReference>
<dbReference type="EMBL" id="MWWZ01000008">
    <property type="protein sequence ID" value="OZG67534.1"/>
    <property type="molecule type" value="Genomic_DNA"/>
</dbReference>
<evidence type="ECO:0000313" key="13">
    <source>
        <dbReference type="EMBL" id="OZG67534.1"/>
    </source>
</evidence>
<protein>
    <recommendedName>
        <fullName evidence="3">histidine kinase</fullName>
        <ecNumber evidence="3">2.7.13.3</ecNumber>
    </recommendedName>
</protein>
<keyword evidence="5" id="KW-0808">Transferase</keyword>
<dbReference type="GO" id="GO:0005886">
    <property type="term" value="C:plasma membrane"/>
    <property type="evidence" value="ECO:0007669"/>
    <property type="project" value="UniProtKB-SubCell"/>
</dbReference>
<evidence type="ECO:0000256" key="2">
    <source>
        <dbReference type="ARBA" id="ARBA00004236"/>
    </source>
</evidence>
<evidence type="ECO:0000256" key="3">
    <source>
        <dbReference type="ARBA" id="ARBA00012438"/>
    </source>
</evidence>
<comment type="caution">
    <text evidence="13">The sequence shown here is derived from an EMBL/GenBank/DDBJ whole genome shotgun (WGS) entry which is preliminary data.</text>
</comment>
<organism evidence="13 14">
    <name type="scientific">Bifidobacterium eulemuris</name>
    <dbReference type="NCBI Taxonomy" id="1765219"/>
    <lineage>
        <taxon>Bacteria</taxon>
        <taxon>Bacillati</taxon>
        <taxon>Actinomycetota</taxon>
        <taxon>Actinomycetes</taxon>
        <taxon>Bifidobacteriales</taxon>
        <taxon>Bifidobacteriaceae</taxon>
        <taxon>Bifidobacterium</taxon>
    </lineage>
</organism>
<evidence type="ECO:0000256" key="10">
    <source>
        <dbReference type="ARBA" id="ARBA00023136"/>
    </source>
</evidence>
<dbReference type="SMART" id="SM00388">
    <property type="entry name" value="HisKA"/>
    <property type="match status" value="1"/>
</dbReference>
<reference evidence="13 14" key="1">
    <citation type="journal article" date="2017" name="BMC Genomics">
        <title>Comparative genomic and phylogenomic analyses of the Bifidobacteriaceae family.</title>
        <authorList>
            <person name="Lugli G.A."/>
            <person name="Milani C."/>
            <person name="Turroni F."/>
            <person name="Duranti S."/>
            <person name="Mancabelli L."/>
            <person name="Mangifesta M."/>
            <person name="Ferrario C."/>
            <person name="Modesto M."/>
            <person name="Mattarelli P."/>
            <person name="Jiri K."/>
            <person name="van Sinderen D."/>
            <person name="Ventura M."/>
        </authorList>
    </citation>
    <scope>NUCLEOTIDE SEQUENCE [LARGE SCALE GENOMIC DNA]</scope>
    <source>
        <strain evidence="13 14">DSM 100216</strain>
    </source>
</reference>
<keyword evidence="8 11" id="KW-1133">Transmembrane helix</keyword>
<dbReference type="SUPFAM" id="SSF55874">
    <property type="entry name" value="ATPase domain of HSP90 chaperone/DNA topoisomerase II/histidine kinase"/>
    <property type="match status" value="1"/>
</dbReference>
<proteinExistence type="predicted"/>
<dbReference type="InterPro" id="IPR036097">
    <property type="entry name" value="HisK_dim/P_sf"/>
</dbReference>
<comment type="catalytic activity">
    <reaction evidence="1">
        <text>ATP + protein L-histidine = ADP + protein N-phospho-L-histidine.</text>
        <dbReference type="EC" id="2.7.13.3"/>
    </reaction>
</comment>
<dbReference type="PROSITE" id="PS50109">
    <property type="entry name" value="HIS_KIN"/>
    <property type="match status" value="1"/>
</dbReference>
<dbReference type="AlphaFoldDB" id="A0A261G7Z9"/>
<dbReference type="RefSeq" id="WP_094637156.1">
    <property type="nucleotide sequence ID" value="NZ_MWWZ01000008.1"/>
</dbReference>
<dbReference type="SMART" id="SM00387">
    <property type="entry name" value="HATPase_c"/>
    <property type="match status" value="1"/>
</dbReference>
<dbReference type="InterPro" id="IPR036890">
    <property type="entry name" value="HATPase_C_sf"/>
</dbReference>
<feature type="transmembrane region" description="Helical" evidence="11">
    <location>
        <begin position="95"/>
        <end position="117"/>
    </location>
</feature>
<dbReference type="Proteomes" id="UP000216057">
    <property type="component" value="Unassembled WGS sequence"/>
</dbReference>
<dbReference type="InterPro" id="IPR003661">
    <property type="entry name" value="HisK_dim/P_dom"/>
</dbReference>